<organism evidence="1 2">
    <name type="scientific">Thanatephorus cucumeris (strain AG1-IA)</name>
    <name type="common">Rice sheath blight fungus</name>
    <name type="synonym">Rhizoctonia solani</name>
    <dbReference type="NCBI Taxonomy" id="983506"/>
    <lineage>
        <taxon>Eukaryota</taxon>
        <taxon>Fungi</taxon>
        <taxon>Dikarya</taxon>
        <taxon>Basidiomycota</taxon>
        <taxon>Agaricomycotina</taxon>
        <taxon>Agaricomycetes</taxon>
        <taxon>Cantharellales</taxon>
        <taxon>Ceratobasidiaceae</taxon>
        <taxon>Rhizoctonia</taxon>
        <taxon>Rhizoctonia solani AG-1</taxon>
    </lineage>
</organism>
<sequence>MEYQLMPWLGVAVDGTGLTIKDKRSIPNSIGRMSKRAPRSLIGATTYMTVRGTDILLTKSQIEYDSPNYFTTCFLGDFKESQTRHIKLSRDPDLFLIISDYLCGYKVLPLNDRVIPKRMSPELALENLRADAEFYQLDNLIKECDKFLLGEILQSGTENRKEYLVLGCEYKYHPPVPIDKQMDIAMGSPISQWRTKVTAEKLTESPFDEMKRPQDFRGFTGLQIVGEIERYARTMMGFEPQLVGWHIDTSPINYGIRSLLMVVVAV</sequence>
<name>L8WL83_THACA</name>
<dbReference type="SUPFAM" id="SSF54695">
    <property type="entry name" value="POZ domain"/>
    <property type="match status" value="1"/>
</dbReference>
<proteinExistence type="predicted"/>
<dbReference type="EMBL" id="AFRT01001992">
    <property type="protein sequence ID" value="ELU38926.1"/>
    <property type="molecule type" value="Genomic_DNA"/>
</dbReference>
<dbReference type="PANTHER" id="PTHR31758:SF2">
    <property type="entry name" value="BTB_POZ DOMAIN-CONTAINING PROTEIN YLR108C"/>
    <property type="match status" value="1"/>
</dbReference>
<dbReference type="Gene3D" id="3.30.710.10">
    <property type="entry name" value="Potassium Channel Kv1.1, Chain A"/>
    <property type="match status" value="1"/>
</dbReference>
<evidence type="ECO:0008006" key="3">
    <source>
        <dbReference type="Google" id="ProtNLM"/>
    </source>
</evidence>
<evidence type="ECO:0000313" key="1">
    <source>
        <dbReference type="EMBL" id="ELU38926.1"/>
    </source>
</evidence>
<reference evidence="1 2" key="1">
    <citation type="journal article" date="2013" name="Nat. Commun.">
        <title>The evolution and pathogenic mechanisms of the rice sheath blight pathogen.</title>
        <authorList>
            <person name="Zheng A."/>
            <person name="Lin R."/>
            <person name="Xu L."/>
            <person name="Qin P."/>
            <person name="Tang C."/>
            <person name="Ai P."/>
            <person name="Zhang D."/>
            <person name="Liu Y."/>
            <person name="Sun Z."/>
            <person name="Feng H."/>
            <person name="Wang Y."/>
            <person name="Chen Y."/>
            <person name="Liang X."/>
            <person name="Fu R."/>
            <person name="Li Q."/>
            <person name="Zhang J."/>
            <person name="Yu X."/>
            <person name="Xie Z."/>
            <person name="Ding L."/>
            <person name="Guan P."/>
            <person name="Tang J."/>
            <person name="Liang Y."/>
            <person name="Wang S."/>
            <person name="Deng Q."/>
            <person name="Li S."/>
            <person name="Zhu J."/>
            <person name="Wang L."/>
            <person name="Liu H."/>
            <person name="Li P."/>
        </authorList>
    </citation>
    <scope>NUCLEOTIDE SEQUENCE [LARGE SCALE GENOMIC DNA]</scope>
    <source>
        <strain evidence="2">AG-1 IA</strain>
    </source>
</reference>
<keyword evidence="2" id="KW-1185">Reference proteome</keyword>
<dbReference type="InterPro" id="IPR011333">
    <property type="entry name" value="SKP1/BTB/POZ_sf"/>
</dbReference>
<dbReference type="Proteomes" id="UP000011668">
    <property type="component" value="Unassembled WGS sequence"/>
</dbReference>
<dbReference type="AlphaFoldDB" id="L8WL83"/>
<accession>L8WL83</accession>
<comment type="caution">
    <text evidence="1">The sequence shown here is derived from an EMBL/GenBank/DDBJ whole genome shotgun (WGS) entry which is preliminary data.</text>
</comment>
<protein>
    <recommendedName>
        <fullName evidence="3">BTB domain-containing protein</fullName>
    </recommendedName>
</protein>
<evidence type="ECO:0000313" key="2">
    <source>
        <dbReference type="Proteomes" id="UP000011668"/>
    </source>
</evidence>
<dbReference type="STRING" id="983506.L8WL83"/>
<gene>
    <name evidence="1" type="ORF">AG1IA_07044</name>
</gene>
<dbReference type="PANTHER" id="PTHR31758">
    <property type="entry name" value="BTB/POZ DOMAIN-CONTAINING PROTEIN YLR108C"/>
    <property type="match status" value="1"/>
</dbReference>
<dbReference type="OrthoDB" id="2370221at2759"/>
<dbReference type="HOGENOM" id="CLU_067638_0_0_1"/>